<organism evidence="6 7">
    <name type="scientific">Salmonella enterica subsp. salamae serovar 56:b:[1,5]</name>
    <dbReference type="NCBI Taxonomy" id="2577858"/>
    <lineage>
        <taxon>Bacteria</taxon>
        <taxon>Pseudomonadati</taxon>
        <taxon>Pseudomonadota</taxon>
        <taxon>Gammaproteobacteria</taxon>
        <taxon>Enterobacterales</taxon>
        <taxon>Enterobacteriaceae</taxon>
        <taxon>Salmonella</taxon>
    </lineage>
</organism>
<evidence type="ECO:0000256" key="1">
    <source>
        <dbReference type="ARBA" id="ARBA00022898"/>
    </source>
</evidence>
<keyword evidence="6" id="KW-0808">Transferase</keyword>
<evidence type="ECO:0000256" key="2">
    <source>
        <dbReference type="ARBA" id="ARBA00037999"/>
    </source>
</evidence>
<dbReference type="GO" id="GO:0008483">
    <property type="term" value="F:transaminase activity"/>
    <property type="evidence" value="ECO:0007669"/>
    <property type="project" value="UniProtKB-KW"/>
</dbReference>
<protein>
    <submittedName>
        <fullName evidence="6">DegT/DnrJ/EryC1/StrS family aminotransferase</fullName>
    </submittedName>
</protein>
<dbReference type="Pfam" id="PF01041">
    <property type="entry name" value="DegT_DnrJ_EryC1"/>
    <property type="match status" value="1"/>
</dbReference>
<evidence type="ECO:0000256" key="5">
    <source>
        <dbReference type="RuleBase" id="RU004508"/>
    </source>
</evidence>
<dbReference type="RefSeq" id="WP_114052401.1">
    <property type="nucleotide sequence ID" value="NZ_CP029995.1"/>
</dbReference>
<dbReference type="Gene3D" id="3.40.640.10">
    <property type="entry name" value="Type I PLP-dependent aspartate aminotransferase-like (Major domain)"/>
    <property type="match status" value="1"/>
</dbReference>
<dbReference type="PANTHER" id="PTHR30244">
    <property type="entry name" value="TRANSAMINASE"/>
    <property type="match status" value="1"/>
</dbReference>
<reference evidence="6 7" key="1">
    <citation type="submission" date="2018-06" db="EMBL/GenBank/DDBJ databases">
        <title>Salmonella Enterica genomes from various sources.</title>
        <authorList>
            <person name="Nash J.H.E."/>
            <person name="Robertson J."/>
            <person name="Bessonov K."/>
        </authorList>
    </citation>
    <scope>NUCLEOTIDE SEQUENCE [LARGE SCALE GENOMIC DNA]</scope>
    <source>
        <strain evidence="6 7">SA20053897</strain>
    </source>
</reference>
<dbReference type="Proteomes" id="UP000251983">
    <property type="component" value="Chromosome"/>
</dbReference>
<accession>A0A6C7D5F3</accession>
<evidence type="ECO:0000256" key="3">
    <source>
        <dbReference type="PIRSR" id="PIRSR000390-1"/>
    </source>
</evidence>
<dbReference type="SUPFAM" id="SSF53383">
    <property type="entry name" value="PLP-dependent transferases"/>
    <property type="match status" value="1"/>
</dbReference>
<name>A0A6C7D5F3_SALER</name>
<feature type="modified residue" description="N6-(pyridoxal phosphate)lysine" evidence="4">
    <location>
        <position position="180"/>
    </location>
</feature>
<sequence>MIKLNCPIVPNVKKYISLIEKINENGWYTNFGPMHEELTNRLSSYLGVQNLLLVSNGTLALQIAYETLGVRRAITTPYSFVATASTLAWQNKEILYSDVDENNGNISFEKTLCLLNENENYDSVVATHVFGNPCEVNKFNLINKKINIIYDAAHAFGVKIDGESVLNYGDASTISFHATKVFHTIEGGGIVFKKKEHFDEAKRMINFGIELDKGIKSIGINAKLNEYQAAAGLVFLDDIDEILERRVELFELYRRCLYDIIDMPKWLDQASLNGAYMPIFCKNENELISMMNNLEKKGIQTRRYFYPSLNNVIKANQDSNTMVSDALAKRSLCLPLHYYMTKEEVLVVVDAVKSSLS</sequence>
<evidence type="ECO:0000313" key="7">
    <source>
        <dbReference type="Proteomes" id="UP000251983"/>
    </source>
</evidence>
<comment type="similarity">
    <text evidence="2 5">Belongs to the DegT/DnrJ/EryC1 family.</text>
</comment>
<dbReference type="InterPro" id="IPR015424">
    <property type="entry name" value="PyrdxlP-dep_Trfase"/>
</dbReference>
<proteinExistence type="inferred from homology"/>
<dbReference type="InterPro" id="IPR015421">
    <property type="entry name" value="PyrdxlP-dep_Trfase_major"/>
</dbReference>
<dbReference type="PIRSF" id="PIRSF000390">
    <property type="entry name" value="PLP_StrS"/>
    <property type="match status" value="1"/>
</dbReference>
<dbReference type="InterPro" id="IPR000653">
    <property type="entry name" value="DegT/StrS_aminotransferase"/>
</dbReference>
<dbReference type="PANTHER" id="PTHR30244:SF9">
    <property type="entry name" value="PROTEIN RV3402C"/>
    <property type="match status" value="1"/>
</dbReference>
<keyword evidence="6" id="KW-0032">Aminotransferase</keyword>
<feature type="active site" description="Proton acceptor" evidence="3">
    <location>
        <position position="180"/>
    </location>
</feature>
<evidence type="ECO:0000256" key="4">
    <source>
        <dbReference type="PIRSR" id="PIRSR000390-2"/>
    </source>
</evidence>
<evidence type="ECO:0000313" key="6">
    <source>
        <dbReference type="EMBL" id="AXC85529.1"/>
    </source>
</evidence>
<keyword evidence="1 4" id="KW-0663">Pyridoxal phosphate</keyword>
<dbReference type="AlphaFoldDB" id="A0A6C7D5F3"/>
<gene>
    <name evidence="6" type="ORF">DOE57_09485</name>
</gene>
<dbReference type="GO" id="GO:0000271">
    <property type="term" value="P:polysaccharide biosynthetic process"/>
    <property type="evidence" value="ECO:0007669"/>
    <property type="project" value="TreeGrafter"/>
</dbReference>
<dbReference type="GO" id="GO:0030170">
    <property type="term" value="F:pyridoxal phosphate binding"/>
    <property type="evidence" value="ECO:0007669"/>
    <property type="project" value="TreeGrafter"/>
</dbReference>
<dbReference type="EMBL" id="CP029995">
    <property type="protein sequence ID" value="AXC85529.1"/>
    <property type="molecule type" value="Genomic_DNA"/>
</dbReference>